<reference evidence="3" key="1">
    <citation type="journal article" date="2019" name="Database">
        <title>The radish genome database (RadishGD): an integrated information resource for radish genomics.</title>
        <authorList>
            <person name="Yu H.J."/>
            <person name="Baek S."/>
            <person name="Lee Y.J."/>
            <person name="Cho A."/>
            <person name="Mun J.H."/>
        </authorList>
    </citation>
    <scope>NUCLEOTIDE SEQUENCE [LARGE SCALE GENOMIC DNA]</scope>
    <source>
        <strain evidence="3">cv. WK10039</strain>
    </source>
</reference>
<feature type="signal peptide" evidence="1">
    <location>
        <begin position="1"/>
        <end position="18"/>
    </location>
</feature>
<evidence type="ECO:0000313" key="4">
    <source>
        <dbReference type="RefSeq" id="XP_056860722.1"/>
    </source>
</evidence>
<feature type="chain" id="PRO_5040776139" evidence="1">
    <location>
        <begin position="19"/>
        <end position="101"/>
    </location>
</feature>
<evidence type="ECO:0000313" key="3">
    <source>
        <dbReference type="Proteomes" id="UP000504610"/>
    </source>
</evidence>
<dbReference type="GO" id="GO:0010027">
    <property type="term" value="P:thylakoid membrane organization"/>
    <property type="evidence" value="ECO:0007669"/>
    <property type="project" value="TreeGrafter"/>
</dbReference>
<dbReference type="Pfam" id="PF10502">
    <property type="entry name" value="Peptidase_S26"/>
    <property type="match status" value="1"/>
</dbReference>
<accession>A0A9W3DA95</accession>
<dbReference type="GeneID" id="108832023"/>
<dbReference type="GO" id="GO:0004252">
    <property type="term" value="F:serine-type endopeptidase activity"/>
    <property type="evidence" value="ECO:0007669"/>
    <property type="project" value="InterPro"/>
</dbReference>
<dbReference type="InterPro" id="IPR019533">
    <property type="entry name" value="Peptidase_S26"/>
</dbReference>
<evidence type="ECO:0000259" key="2">
    <source>
        <dbReference type="Pfam" id="PF10502"/>
    </source>
</evidence>
<protein>
    <submittedName>
        <fullName evidence="4">Thylakoidal processing peptidase 1, chloroplastic-like isoform X2</fullName>
    </submittedName>
</protein>
<dbReference type="GO" id="GO:0006465">
    <property type="term" value="P:signal peptide processing"/>
    <property type="evidence" value="ECO:0007669"/>
    <property type="project" value="InterPro"/>
</dbReference>
<feature type="domain" description="Peptidase S26" evidence="2">
    <location>
        <begin position="2"/>
        <end position="86"/>
    </location>
</feature>
<name>A0A9W3DA95_RAPSA</name>
<reference evidence="4" key="2">
    <citation type="submission" date="2025-08" db="UniProtKB">
        <authorList>
            <consortium name="RefSeq"/>
        </authorList>
    </citation>
    <scope>IDENTIFICATION</scope>
    <source>
        <tissue evidence="4">Leaf</tissue>
    </source>
</reference>
<proteinExistence type="predicted"/>
<gene>
    <name evidence="4" type="primary">LOC108832023</name>
</gene>
<dbReference type="AlphaFoldDB" id="A0A9W3DA95"/>
<evidence type="ECO:0000256" key="1">
    <source>
        <dbReference type="SAM" id="SignalP"/>
    </source>
</evidence>
<dbReference type="PANTHER" id="PTHR43390:SF2">
    <property type="entry name" value="THYLAKOIDAL PROCESSING PEPTIDASE 2, CHLOROPLASTIC-RELATED"/>
    <property type="match status" value="1"/>
</dbReference>
<dbReference type="SUPFAM" id="SSF51306">
    <property type="entry name" value="LexA/Signal peptidase"/>
    <property type="match status" value="1"/>
</dbReference>
<dbReference type="InterPro" id="IPR036286">
    <property type="entry name" value="LexA/Signal_pep-like_sf"/>
</dbReference>
<dbReference type="InterPro" id="IPR000223">
    <property type="entry name" value="Pept_S26A_signal_pept_1"/>
</dbReference>
<dbReference type="PANTHER" id="PTHR43390">
    <property type="entry name" value="SIGNAL PEPTIDASE I"/>
    <property type="match status" value="1"/>
</dbReference>
<dbReference type="GO" id="GO:0009535">
    <property type="term" value="C:chloroplast thylakoid membrane"/>
    <property type="evidence" value="ECO:0007669"/>
    <property type="project" value="TreeGrafter"/>
</dbReference>
<keyword evidence="1" id="KW-0732">Signal</keyword>
<keyword evidence="3" id="KW-1185">Reference proteome</keyword>
<sequence length="101" mass="11607">MAAFTAVTVSLVFRSAWAEPKSIPSTFMYLTLDMGDHVMAEKVSYLFRSPGFRYTQLQGSSGFGRTWLQLYVLIKRIVASRGDWLERPLYLNQLFVMDSSR</sequence>
<organism evidence="3 4">
    <name type="scientific">Raphanus sativus</name>
    <name type="common">Radish</name>
    <name type="synonym">Raphanus raphanistrum var. sativus</name>
    <dbReference type="NCBI Taxonomy" id="3726"/>
    <lineage>
        <taxon>Eukaryota</taxon>
        <taxon>Viridiplantae</taxon>
        <taxon>Streptophyta</taxon>
        <taxon>Embryophyta</taxon>
        <taxon>Tracheophyta</taxon>
        <taxon>Spermatophyta</taxon>
        <taxon>Magnoliopsida</taxon>
        <taxon>eudicotyledons</taxon>
        <taxon>Gunneridae</taxon>
        <taxon>Pentapetalae</taxon>
        <taxon>rosids</taxon>
        <taxon>malvids</taxon>
        <taxon>Brassicales</taxon>
        <taxon>Brassicaceae</taxon>
        <taxon>Brassiceae</taxon>
        <taxon>Raphanus</taxon>
    </lineage>
</organism>
<dbReference type="RefSeq" id="XP_056860722.1">
    <property type="nucleotide sequence ID" value="XM_057004742.1"/>
</dbReference>
<dbReference type="Proteomes" id="UP000504610">
    <property type="component" value="Chromosome 3"/>
</dbReference>